<name>A0ABY6J7Y5_9BACT</name>
<gene>
    <name evidence="2" type="ORF">MKQ68_11425</name>
</gene>
<evidence type="ECO:0000313" key="3">
    <source>
        <dbReference type="Proteomes" id="UP001162741"/>
    </source>
</evidence>
<dbReference type="SUPFAM" id="SSF51206">
    <property type="entry name" value="cAMP-binding domain-like"/>
    <property type="match status" value="1"/>
</dbReference>
<organism evidence="2 3">
    <name type="scientific">Chitinophaga horti</name>
    <dbReference type="NCBI Taxonomy" id="2920382"/>
    <lineage>
        <taxon>Bacteria</taxon>
        <taxon>Pseudomonadati</taxon>
        <taxon>Bacteroidota</taxon>
        <taxon>Chitinophagia</taxon>
        <taxon>Chitinophagales</taxon>
        <taxon>Chitinophagaceae</taxon>
        <taxon>Chitinophaga</taxon>
    </lineage>
</organism>
<dbReference type="RefSeq" id="WP_264283404.1">
    <property type="nucleotide sequence ID" value="NZ_CP107006.1"/>
</dbReference>
<accession>A0ABY6J7Y5</accession>
<dbReference type="InterPro" id="IPR018490">
    <property type="entry name" value="cNMP-bd_dom_sf"/>
</dbReference>
<evidence type="ECO:0000313" key="2">
    <source>
        <dbReference type="EMBL" id="UYQ95712.1"/>
    </source>
</evidence>
<protein>
    <submittedName>
        <fullName evidence="2">Crp/Fnr family transcriptional regulator</fullName>
    </submittedName>
</protein>
<dbReference type="InterPro" id="IPR000595">
    <property type="entry name" value="cNMP-bd_dom"/>
</dbReference>
<dbReference type="EMBL" id="CP107006">
    <property type="protein sequence ID" value="UYQ95712.1"/>
    <property type="molecule type" value="Genomic_DNA"/>
</dbReference>
<feature type="domain" description="Cyclic nucleotide-binding" evidence="1">
    <location>
        <begin position="28"/>
        <end position="115"/>
    </location>
</feature>
<keyword evidence="3" id="KW-1185">Reference proteome</keyword>
<evidence type="ECO:0000259" key="1">
    <source>
        <dbReference type="Pfam" id="PF00027"/>
    </source>
</evidence>
<dbReference type="InterPro" id="IPR014710">
    <property type="entry name" value="RmlC-like_jellyroll"/>
</dbReference>
<reference evidence="2" key="1">
    <citation type="submission" date="2022-10" db="EMBL/GenBank/DDBJ databases">
        <title>Chitinophaga sp. nov., isolated from soil.</title>
        <authorList>
            <person name="Jeon C.O."/>
        </authorList>
    </citation>
    <scope>NUCLEOTIDE SEQUENCE</scope>
    <source>
        <strain evidence="2">R8</strain>
    </source>
</reference>
<dbReference type="Gene3D" id="2.60.120.10">
    <property type="entry name" value="Jelly Rolls"/>
    <property type="match status" value="1"/>
</dbReference>
<proteinExistence type="predicted"/>
<dbReference type="Pfam" id="PF00027">
    <property type="entry name" value="cNMP_binding"/>
    <property type="match status" value="1"/>
</dbReference>
<sequence>MILDAILNNVYRLPAPALQALKGIIRETEYPKCTLLIRANKVEDRIYFIKKGIARAFATRQERDVTFWFGKEGDVLLSMRSYVDQQPGYENITLIEDCFLFELHTPDLMQLYKTDIDIANWGRKFAERELIKTERRLINLQIGTAKQRYEELLAENPTLVQRVPVGYIASYLGISAVSLSRIRAELR</sequence>
<dbReference type="Proteomes" id="UP001162741">
    <property type="component" value="Chromosome"/>
</dbReference>